<feature type="transmembrane region" description="Helical" evidence="7">
    <location>
        <begin position="188"/>
        <end position="207"/>
    </location>
</feature>
<evidence type="ECO:0000256" key="4">
    <source>
        <dbReference type="ARBA" id="ARBA00022692"/>
    </source>
</evidence>
<evidence type="ECO:0000259" key="8">
    <source>
        <dbReference type="PROSITE" id="PS50850"/>
    </source>
</evidence>
<dbReference type="Pfam" id="PF00083">
    <property type="entry name" value="Sugar_tr"/>
    <property type="match status" value="1"/>
</dbReference>
<dbReference type="PROSITE" id="PS50850">
    <property type="entry name" value="MFS"/>
    <property type="match status" value="1"/>
</dbReference>
<dbReference type="AlphaFoldDB" id="A0A9P8P8J3"/>
<keyword evidence="6 7" id="KW-0472">Membrane</keyword>
<evidence type="ECO:0000256" key="1">
    <source>
        <dbReference type="ARBA" id="ARBA00004141"/>
    </source>
</evidence>
<feature type="domain" description="Major facilitator superfamily (MFS) profile" evidence="8">
    <location>
        <begin position="1"/>
        <end position="469"/>
    </location>
</feature>
<keyword evidence="5 7" id="KW-1133">Transmembrane helix</keyword>
<feature type="transmembrane region" description="Helical" evidence="7">
    <location>
        <begin position="155"/>
        <end position="176"/>
    </location>
</feature>
<dbReference type="InterPro" id="IPR050360">
    <property type="entry name" value="MFS_Sugar_Transporters"/>
</dbReference>
<feature type="transmembrane region" description="Helical" evidence="7">
    <location>
        <begin position="344"/>
        <end position="363"/>
    </location>
</feature>
<dbReference type="InterPro" id="IPR005828">
    <property type="entry name" value="MFS_sugar_transport-like"/>
</dbReference>
<name>A0A9P8P8J3_9ASCO</name>
<dbReference type="PANTHER" id="PTHR48022:SF64">
    <property type="entry name" value="MAJOR FACILITATOR SUPERFAMILY (MFS) PROFILE DOMAIN-CONTAINING PROTEIN"/>
    <property type="match status" value="1"/>
</dbReference>
<dbReference type="FunFam" id="1.20.1250.20:FF:000134">
    <property type="entry name" value="MFS sugar transporter protein"/>
    <property type="match status" value="1"/>
</dbReference>
<dbReference type="GO" id="GO:0005351">
    <property type="term" value="F:carbohydrate:proton symporter activity"/>
    <property type="evidence" value="ECO:0007669"/>
    <property type="project" value="TreeGrafter"/>
</dbReference>
<dbReference type="InterPro" id="IPR020846">
    <property type="entry name" value="MFS_dom"/>
</dbReference>
<evidence type="ECO:0000256" key="6">
    <source>
        <dbReference type="ARBA" id="ARBA00023136"/>
    </source>
</evidence>
<evidence type="ECO:0000256" key="2">
    <source>
        <dbReference type="ARBA" id="ARBA00010992"/>
    </source>
</evidence>
<feature type="transmembrane region" description="Helical" evidence="7">
    <location>
        <begin position="383"/>
        <end position="404"/>
    </location>
</feature>
<dbReference type="InterPro" id="IPR036259">
    <property type="entry name" value="MFS_trans_sf"/>
</dbReference>
<comment type="similarity">
    <text evidence="2">Belongs to the major facilitator superfamily. Sugar transporter (TC 2.A.1.1) family.</text>
</comment>
<accession>A0A9P8P8J3</accession>
<dbReference type="Gene3D" id="1.20.1250.20">
    <property type="entry name" value="MFS general substrate transporter like domains"/>
    <property type="match status" value="1"/>
</dbReference>
<evidence type="ECO:0000256" key="7">
    <source>
        <dbReference type="SAM" id="Phobius"/>
    </source>
</evidence>
<keyword evidence="4 7" id="KW-0812">Transmembrane</keyword>
<feature type="transmembrane region" description="Helical" evidence="7">
    <location>
        <begin position="446"/>
        <end position="465"/>
    </location>
</feature>
<dbReference type="OrthoDB" id="6133115at2759"/>
<feature type="transmembrane region" description="Helical" evidence="7">
    <location>
        <begin position="320"/>
        <end position="337"/>
    </location>
</feature>
<keyword evidence="10" id="KW-1185">Reference proteome</keyword>
<reference evidence="9" key="1">
    <citation type="journal article" date="2021" name="Open Biol.">
        <title>Shared evolutionary footprints suggest mitochondrial oxidative damage underlies multiple complex I losses in fungi.</title>
        <authorList>
            <person name="Schikora-Tamarit M.A."/>
            <person name="Marcet-Houben M."/>
            <person name="Nosek J."/>
            <person name="Gabaldon T."/>
        </authorList>
    </citation>
    <scope>NUCLEOTIDE SEQUENCE</scope>
    <source>
        <strain evidence="9">CBS6341</strain>
    </source>
</reference>
<evidence type="ECO:0000256" key="3">
    <source>
        <dbReference type="ARBA" id="ARBA00022448"/>
    </source>
</evidence>
<evidence type="ECO:0000256" key="5">
    <source>
        <dbReference type="ARBA" id="ARBA00022989"/>
    </source>
</evidence>
<comment type="subcellular location">
    <subcellularLocation>
        <location evidence="1">Membrane</location>
        <topology evidence="1">Multi-pass membrane protein</topology>
    </subcellularLocation>
</comment>
<feature type="transmembrane region" description="Helical" evidence="7">
    <location>
        <begin position="123"/>
        <end position="143"/>
    </location>
</feature>
<dbReference type="SUPFAM" id="SSF103473">
    <property type="entry name" value="MFS general substrate transporter"/>
    <property type="match status" value="1"/>
</dbReference>
<feature type="transmembrane region" description="Helical" evidence="7">
    <location>
        <begin position="278"/>
        <end position="300"/>
    </location>
</feature>
<evidence type="ECO:0000313" key="9">
    <source>
        <dbReference type="EMBL" id="KAH3667091.1"/>
    </source>
</evidence>
<feature type="transmembrane region" description="Helical" evidence="7">
    <location>
        <begin position="91"/>
        <end position="111"/>
    </location>
</feature>
<gene>
    <name evidence="9" type="ORF">WICMUC_005438</name>
</gene>
<proteinExistence type="inferred from homology"/>
<organism evidence="9 10">
    <name type="scientific">Wickerhamomyces mucosus</name>
    <dbReference type="NCBI Taxonomy" id="1378264"/>
    <lineage>
        <taxon>Eukaryota</taxon>
        <taxon>Fungi</taxon>
        <taxon>Dikarya</taxon>
        <taxon>Ascomycota</taxon>
        <taxon>Saccharomycotina</taxon>
        <taxon>Saccharomycetes</taxon>
        <taxon>Phaffomycetales</taxon>
        <taxon>Wickerhamomycetaceae</taxon>
        <taxon>Wickerhamomyces</taxon>
    </lineage>
</organism>
<reference evidence="9" key="2">
    <citation type="submission" date="2021-01" db="EMBL/GenBank/DDBJ databases">
        <authorList>
            <person name="Schikora-Tamarit M.A."/>
        </authorList>
    </citation>
    <scope>NUCLEOTIDE SEQUENCE</scope>
    <source>
        <strain evidence="9">CBS6341</strain>
    </source>
</reference>
<sequence>MSEKSLHVIDVVAIDSNEEKDSVPKIDTIEEHLIKWDKPWYKVKNLALLNVWLVIITLTSVESGFDGSLLNGLQSLRSWQDFFHEPTGARLGVLSSGFSIGQILSIIGAVIQGASKNYGQFFVGRLIIGLSYIGHIGGPLLIAEIAYPTHRSIITALYSTTFYLGAIIASSITYGTLLHVSGDSAWRIPSYLQAAFAVITIGFYPWLPESPRYLVNIGKSDEARKLLVKYHANDDEVLGKGLVDFELKEIETAIEYEKISKNTSFTAFFKTKNNFHRLFISVYTGIIMNFSGNALISYYLTLILNSIGITETKKQLQINLALSAFNWANSLFSAYLTDKIRRRPMFLISISAMLISYIIWTILSAVDIKTGYKHQSLSNGVLAMIFLFNFGYNFAFNVLPALYASETLPYHLRGRGYSAQNFSCMALNIFNSFVNPIAMDAIGWKYYIVYCCVLAVHLVVVYLTFVETFGYTLEEVSELVFKEDVTDVVLDHENSELSSQQDSL</sequence>
<keyword evidence="3" id="KW-0813">Transport</keyword>
<dbReference type="PANTHER" id="PTHR48022">
    <property type="entry name" value="PLASTIDIC GLUCOSE TRANSPORTER 4"/>
    <property type="match status" value="1"/>
</dbReference>
<dbReference type="GO" id="GO:0016020">
    <property type="term" value="C:membrane"/>
    <property type="evidence" value="ECO:0007669"/>
    <property type="project" value="UniProtKB-SubCell"/>
</dbReference>
<protein>
    <recommendedName>
        <fullName evidence="8">Major facilitator superfamily (MFS) profile domain-containing protein</fullName>
    </recommendedName>
</protein>
<evidence type="ECO:0000313" key="10">
    <source>
        <dbReference type="Proteomes" id="UP000769528"/>
    </source>
</evidence>
<dbReference type="EMBL" id="JAEUBF010001392">
    <property type="protein sequence ID" value="KAH3667091.1"/>
    <property type="molecule type" value="Genomic_DNA"/>
</dbReference>
<comment type="caution">
    <text evidence="9">The sequence shown here is derived from an EMBL/GenBank/DDBJ whole genome shotgun (WGS) entry which is preliminary data.</text>
</comment>
<dbReference type="Proteomes" id="UP000769528">
    <property type="component" value="Unassembled WGS sequence"/>
</dbReference>